<organism evidence="2 3">
    <name type="scientific">Shewanella holmiensis</name>
    <dbReference type="NCBI Taxonomy" id="2952222"/>
    <lineage>
        <taxon>Bacteria</taxon>
        <taxon>Pseudomonadati</taxon>
        <taxon>Pseudomonadota</taxon>
        <taxon>Gammaproteobacteria</taxon>
        <taxon>Alteromonadales</taxon>
        <taxon>Shewanellaceae</taxon>
        <taxon>Shewanella</taxon>
    </lineage>
</organism>
<keyword evidence="1" id="KW-1133">Transmembrane helix</keyword>
<keyword evidence="1" id="KW-0812">Transmembrane</keyword>
<reference evidence="2" key="1">
    <citation type="journal article" date="2023" name="Int. J. Syst. Evol. Microbiol.">
        <title>&lt;i&gt;Shewanella septentrionalis&lt;/i&gt; sp. nov. and &lt;i&gt;Shewanella holmiensis&lt;/i&gt; sp. nov., isolated from Baltic Sea water and sediments.</title>
        <authorList>
            <person name="Martin-Rodriguez A.J."/>
            <person name="Thorell K."/>
            <person name="Joffre E."/>
            <person name="Jensie-Markopoulos S."/>
            <person name="Moore E.R.B."/>
            <person name="Sjoling A."/>
        </authorList>
    </citation>
    <scope>NUCLEOTIDE SEQUENCE</scope>
    <source>
        <strain evidence="2">SP1S2-7</strain>
    </source>
</reference>
<gene>
    <name evidence="2" type="ORF">NE535_05980</name>
</gene>
<comment type="caution">
    <text evidence="2">The sequence shown here is derived from an EMBL/GenBank/DDBJ whole genome shotgun (WGS) entry which is preliminary data.</text>
</comment>
<evidence type="ECO:0000313" key="3">
    <source>
        <dbReference type="Proteomes" id="UP001155546"/>
    </source>
</evidence>
<proteinExistence type="predicted"/>
<sequence length="88" mass="9691">MTDNKLQKMKQIERKMLLVGIIDFPGSLLFGLGLYGIFVGFGNDFLPMLADQTIVYSMLVVGGVIMAWGAVNMFKLGMEKKSLLATDV</sequence>
<dbReference type="RefSeq" id="WP_261297757.1">
    <property type="nucleotide sequence ID" value="NZ_JAMTCD010000005.1"/>
</dbReference>
<name>A0A9X2WL06_9GAMM</name>
<evidence type="ECO:0000256" key="1">
    <source>
        <dbReference type="SAM" id="Phobius"/>
    </source>
</evidence>
<dbReference type="EMBL" id="JAMTCD010000005">
    <property type="protein sequence ID" value="MCT7941346.1"/>
    <property type="molecule type" value="Genomic_DNA"/>
</dbReference>
<accession>A0A9X2WL06</accession>
<dbReference type="AlphaFoldDB" id="A0A9X2WL06"/>
<keyword evidence="3" id="KW-1185">Reference proteome</keyword>
<protein>
    <submittedName>
        <fullName evidence="2">Uncharacterized protein</fullName>
    </submittedName>
</protein>
<feature type="transmembrane region" description="Helical" evidence="1">
    <location>
        <begin position="53"/>
        <end position="74"/>
    </location>
</feature>
<dbReference type="Proteomes" id="UP001155546">
    <property type="component" value="Unassembled WGS sequence"/>
</dbReference>
<keyword evidence="1" id="KW-0472">Membrane</keyword>
<evidence type="ECO:0000313" key="2">
    <source>
        <dbReference type="EMBL" id="MCT7941346.1"/>
    </source>
</evidence>
<feature type="transmembrane region" description="Helical" evidence="1">
    <location>
        <begin position="16"/>
        <end position="41"/>
    </location>
</feature>